<sequence length="197" mass="20371">MLSPFSLLTVALYAAAAAAAADLAFDKRQGTTTLGNVTCGTQSYSAQQVNEATAEGCRLHAAGQQIGSSRYPHRFNNREGLVFATSGPYQEFPILESGVYTGRAPGPDRIVFDPDHDGSCVYVGAMTHTGASSRNGFVSCDETSVRSDPRPSNQPGASPSQSTSAPSPTQPDSGATQSLGLGGQGVAAGLLAWLLFL</sequence>
<evidence type="ECO:0000256" key="4">
    <source>
        <dbReference type="ARBA" id="ARBA00023157"/>
    </source>
</evidence>
<keyword evidence="9" id="KW-1185">Reference proteome</keyword>
<keyword evidence="4" id="KW-1015">Disulfide bond</keyword>
<evidence type="ECO:0000256" key="7">
    <source>
        <dbReference type="SAM" id="SignalP"/>
    </source>
</evidence>
<keyword evidence="1" id="KW-0540">Nuclease</keyword>
<feature type="signal peptide" evidence="7">
    <location>
        <begin position="1"/>
        <end position="20"/>
    </location>
</feature>
<dbReference type="Proteomes" id="UP000078237">
    <property type="component" value="Unassembled WGS sequence"/>
</dbReference>
<evidence type="ECO:0000256" key="1">
    <source>
        <dbReference type="ARBA" id="ARBA00022722"/>
    </source>
</evidence>
<dbReference type="PANTHER" id="PTHR42104:SF2">
    <property type="entry name" value="GUANYL-SPECIFIC RIBONUCLEASE, PUTATIVE (AFU_ORTHOLOGUE AFUA_4G01200)-RELATED"/>
    <property type="match status" value="1"/>
</dbReference>
<evidence type="ECO:0000256" key="5">
    <source>
        <dbReference type="ARBA" id="ARBA00023239"/>
    </source>
</evidence>
<feature type="chain" id="PRO_5008043134" evidence="7">
    <location>
        <begin position="21"/>
        <end position="197"/>
    </location>
</feature>
<evidence type="ECO:0000256" key="6">
    <source>
        <dbReference type="SAM" id="MobiDB-lite"/>
    </source>
</evidence>
<accession>A0A175VP11</accession>
<keyword evidence="5" id="KW-0456">Lyase</keyword>
<keyword evidence="7" id="KW-0732">Signal</keyword>
<reference evidence="8 9" key="1">
    <citation type="journal article" date="2016" name="Genome Announc.">
        <title>Genome Sequence of Madurella mycetomatis mm55, Isolated from a Human Mycetoma Case in Sudan.</title>
        <authorList>
            <person name="Smit S."/>
            <person name="Derks M.F."/>
            <person name="Bervoets S."/>
            <person name="Fahal A."/>
            <person name="van Leeuwen W."/>
            <person name="van Belkum A."/>
            <person name="van de Sande W.W."/>
        </authorList>
    </citation>
    <scope>NUCLEOTIDE SEQUENCE [LARGE SCALE GENOMIC DNA]</scope>
    <source>
        <strain evidence="9">mm55</strain>
    </source>
</reference>
<dbReference type="SUPFAM" id="SSF53933">
    <property type="entry name" value="Microbial ribonucleases"/>
    <property type="match status" value="1"/>
</dbReference>
<dbReference type="GO" id="GO:0046589">
    <property type="term" value="F:ribonuclease T1 activity"/>
    <property type="evidence" value="ECO:0007669"/>
    <property type="project" value="UniProtKB-EC"/>
</dbReference>
<proteinExistence type="predicted"/>
<dbReference type="InterPro" id="IPR000026">
    <property type="entry name" value="N1-like"/>
</dbReference>
<dbReference type="PANTHER" id="PTHR42104">
    <property type="entry name" value="EXTRACELLULAR GUANYL-SPECIFIC RIBONUCLEASE RNTA (AFU_ORTHOLOGUE AFUA_4G03230)"/>
    <property type="match status" value="1"/>
</dbReference>
<dbReference type="InterPro" id="IPR016191">
    <property type="entry name" value="Ribonuclease/ribotoxin"/>
</dbReference>
<dbReference type="VEuPathDB" id="FungiDB:MMYC01_210223"/>
<organism evidence="8 9">
    <name type="scientific">Madurella mycetomatis</name>
    <dbReference type="NCBI Taxonomy" id="100816"/>
    <lineage>
        <taxon>Eukaryota</taxon>
        <taxon>Fungi</taxon>
        <taxon>Dikarya</taxon>
        <taxon>Ascomycota</taxon>
        <taxon>Pezizomycotina</taxon>
        <taxon>Sordariomycetes</taxon>
        <taxon>Sordariomycetidae</taxon>
        <taxon>Sordariales</taxon>
        <taxon>Sordariales incertae sedis</taxon>
        <taxon>Madurella</taxon>
    </lineage>
</organism>
<gene>
    <name evidence="8" type="ORF">MMYC01_210223</name>
</gene>
<evidence type="ECO:0000313" key="9">
    <source>
        <dbReference type="Proteomes" id="UP000078237"/>
    </source>
</evidence>
<feature type="compositionally biased region" description="Low complexity" evidence="6">
    <location>
        <begin position="154"/>
        <end position="171"/>
    </location>
</feature>
<keyword evidence="2" id="KW-0255">Endonuclease</keyword>
<dbReference type="Gene3D" id="3.10.450.30">
    <property type="entry name" value="Microbial ribonucleases"/>
    <property type="match status" value="1"/>
</dbReference>
<protein>
    <submittedName>
        <fullName evidence="8">Guanyl-specific ribonuclease F1</fullName>
    </submittedName>
</protein>
<dbReference type="AlphaFoldDB" id="A0A175VP11"/>
<comment type="caution">
    <text evidence="8">The sequence shown here is derived from an EMBL/GenBank/DDBJ whole genome shotgun (WGS) entry which is preliminary data.</text>
</comment>
<dbReference type="OrthoDB" id="5425539at2759"/>
<evidence type="ECO:0000313" key="8">
    <source>
        <dbReference type="EMBL" id="KXX73227.1"/>
    </source>
</evidence>
<evidence type="ECO:0000256" key="2">
    <source>
        <dbReference type="ARBA" id="ARBA00022759"/>
    </source>
</evidence>
<name>A0A175VP11_9PEZI</name>
<feature type="region of interest" description="Disordered" evidence="6">
    <location>
        <begin position="133"/>
        <end position="181"/>
    </location>
</feature>
<dbReference type="EMBL" id="LCTW02000511">
    <property type="protein sequence ID" value="KXX73227.1"/>
    <property type="molecule type" value="Genomic_DNA"/>
</dbReference>
<dbReference type="Pfam" id="PF00545">
    <property type="entry name" value="Ribonuclease"/>
    <property type="match status" value="1"/>
</dbReference>
<evidence type="ECO:0000256" key="3">
    <source>
        <dbReference type="ARBA" id="ARBA00022801"/>
    </source>
</evidence>
<dbReference type="GO" id="GO:0003723">
    <property type="term" value="F:RNA binding"/>
    <property type="evidence" value="ECO:0007669"/>
    <property type="project" value="InterPro"/>
</dbReference>
<dbReference type="GO" id="GO:0016787">
    <property type="term" value="F:hydrolase activity"/>
    <property type="evidence" value="ECO:0007669"/>
    <property type="project" value="UniProtKB-KW"/>
</dbReference>
<keyword evidence="3" id="KW-0378">Hydrolase</keyword>